<evidence type="ECO:0000256" key="4">
    <source>
        <dbReference type="ARBA" id="ARBA00022676"/>
    </source>
</evidence>
<evidence type="ECO:0000256" key="3">
    <source>
        <dbReference type="ARBA" id="ARBA00011941"/>
    </source>
</evidence>
<keyword evidence="7" id="KW-0315">Glutamine amidotransferase</keyword>
<evidence type="ECO:0000256" key="1">
    <source>
        <dbReference type="ARBA" id="ARBA00005209"/>
    </source>
</evidence>
<dbReference type="CDD" id="cd06223">
    <property type="entry name" value="PRTases_typeI"/>
    <property type="match status" value="1"/>
</dbReference>
<dbReference type="InterPro" id="IPR035584">
    <property type="entry name" value="PurF_N"/>
</dbReference>
<evidence type="ECO:0000256" key="7">
    <source>
        <dbReference type="ARBA" id="ARBA00022962"/>
    </source>
</evidence>
<dbReference type="CDD" id="cd00715">
    <property type="entry name" value="GPATase_N"/>
    <property type="match status" value="1"/>
</dbReference>
<evidence type="ECO:0000259" key="8">
    <source>
        <dbReference type="PROSITE" id="PS51278"/>
    </source>
</evidence>
<dbReference type="InterPro" id="IPR005854">
    <property type="entry name" value="PurF"/>
</dbReference>
<evidence type="ECO:0000313" key="9">
    <source>
        <dbReference type="EMBL" id="SUZ67348.1"/>
    </source>
</evidence>
<dbReference type="NCBIfam" id="TIGR01134">
    <property type="entry name" value="purF"/>
    <property type="match status" value="1"/>
</dbReference>
<dbReference type="PROSITE" id="PS51278">
    <property type="entry name" value="GATASE_TYPE_2"/>
    <property type="match status" value="1"/>
</dbReference>
<accession>A0A381PLM7</accession>
<dbReference type="AlphaFoldDB" id="A0A381PLM7"/>
<protein>
    <recommendedName>
        <fullName evidence="3">amidophosphoribosyltransferase</fullName>
        <ecNumber evidence="3">2.4.2.14</ecNumber>
    </recommendedName>
</protein>
<dbReference type="EC" id="2.4.2.14" evidence="3"/>
<dbReference type="Pfam" id="PF00156">
    <property type="entry name" value="Pribosyltran"/>
    <property type="match status" value="1"/>
</dbReference>
<comment type="similarity">
    <text evidence="2">In the C-terminal section; belongs to the purine/pyrimidine phosphoribosyltransferase family.</text>
</comment>
<keyword evidence="4" id="KW-0328">Glycosyltransferase</keyword>
<comment type="pathway">
    <text evidence="1">Purine metabolism; IMP biosynthesis via de novo pathway; N(1)-(5-phospho-D-ribosyl)glycinamide from 5-phospho-alpha-D-ribose 1-diphosphate: step 1/2.</text>
</comment>
<feature type="domain" description="Glutamine amidotransferase type-2" evidence="8">
    <location>
        <begin position="2"/>
        <end position="234"/>
    </location>
</feature>
<gene>
    <name evidence="9" type="ORF">METZ01_LOCUS20202</name>
</gene>
<dbReference type="PIRSF" id="PIRSF000485">
    <property type="entry name" value="Amd_phspho_trans"/>
    <property type="match status" value="1"/>
</dbReference>
<dbReference type="InterPro" id="IPR029055">
    <property type="entry name" value="Ntn_hydrolases_N"/>
</dbReference>
<keyword evidence="5" id="KW-0808">Transferase</keyword>
<proteinExistence type="inferred from homology"/>
<dbReference type="Gene3D" id="3.40.50.2020">
    <property type="match status" value="1"/>
</dbReference>
<organism evidence="9">
    <name type="scientific">marine metagenome</name>
    <dbReference type="NCBI Taxonomy" id="408172"/>
    <lineage>
        <taxon>unclassified sequences</taxon>
        <taxon>metagenomes</taxon>
        <taxon>ecological metagenomes</taxon>
    </lineage>
</organism>
<dbReference type="PANTHER" id="PTHR11907">
    <property type="entry name" value="AMIDOPHOSPHORIBOSYLTRANSFERASE"/>
    <property type="match status" value="1"/>
</dbReference>
<dbReference type="SUPFAM" id="SSF53271">
    <property type="entry name" value="PRTase-like"/>
    <property type="match status" value="1"/>
</dbReference>
<dbReference type="Pfam" id="PF13522">
    <property type="entry name" value="GATase_6"/>
    <property type="match status" value="1"/>
</dbReference>
<evidence type="ECO:0000256" key="5">
    <source>
        <dbReference type="ARBA" id="ARBA00022679"/>
    </source>
</evidence>
<dbReference type="GO" id="GO:0009113">
    <property type="term" value="P:purine nucleobase biosynthetic process"/>
    <property type="evidence" value="ECO:0007669"/>
    <property type="project" value="InterPro"/>
</dbReference>
<dbReference type="HAMAP" id="MF_01931">
    <property type="entry name" value="PurF"/>
    <property type="match status" value="1"/>
</dbReference>
<dbReference type="InterPro" id="IPR029057">
    <property type="entry name" value="PRTase-like"/>
</dbReference>
<dbReference type="GO" id="GO:0004044">
    <property type="term" value="F:amidophosphoribosyltransferase activity"/>
    <property type="evidence" value="ECO:0007669"/>
    <property type="project" value="UniProtKB-EC"/>
</dbReference>
<dbReference type="SUPFAM" id="SSF56235">
    <property type="entry name" value="N-terminal nucleophile aminohydrolases (Ntn hydrolases)"/>
    <property type="match status" value="1"/>
</dbReference>
<evidence type="ECO:0000256" key="2">
    <source>
        <dbReference type="ARBA" id="ARBA00010138"/>
    </source>
</evidence>
<sequence length="508" mass="55976">MCGVVGIVGKGPVNQDLYDALTVLQHRGQDAAGIVTVDGDRLHLRKDTGLVSQVFQQRHMHRLAGNLGIGHVRYPTAGTSSSAEAQPMYVNSPYGISLAHNGNLTNAEELVADVFRADLRHVNTESDSEILLNVFAHELDKLGEFVPAPEHIFEAVAGVHSRCLGAYAAVAMIMGGGIVGFRDPHGIRPLIYGCRETRGGEEYMIASESAALAVLGFEIMGDVAPGEAVYIDVEGYLHVQQCAVAPSLTPCIFEHVYLARPDSIMDDISVHKARLRMGEKLADRILEQYSGRDHEIDVVMPIPETSRTAAQPLAHRLDVKLREGFVKNRYVGRTFIMPGQNQRKKSVRQKLNAIDLEFDGKNVLLVEDSIVRGTTTREIIQQARDAGARKVFVAVAAPPVRYPNVYGIDMPTSAEFVAYNRTDEEVAANLGADWLIYQNLDDLVESAREGNRAIERFDCSVFDGDYVTGDIDDAYLERLSMDRNDESKQRRDAELTDGPTVIELHNHA</sequence>
<dbReference type="GO" id="GO:0006189">
    <property type="term" value="P:'de novo' IMP biosynthetic process"/>
    <property type="evidence" value="ECO:0007669"/>
    <property type="project" value="UniProtKB-UniPathway"/>
</dbReference>
<dbReference type="InterPro" id="IPR000836">
    <property type="entry name" value="PRTase_dom"/>
</dbReference>
<dbReference type="Gene3D" id="3.60.20.10">
    <property type="entry name" value="Glutamine Phosphoribosylpyrophosphate, subunit 1, domain 1"/>
    <property type="match status" value="1"/>
</dbReference>
<dbReference type="InterPro" id="IPR017932">
    <property type="entry name" value="GATase_2_dom"/>
</dbReference>
<reference evidence="9" key="1">
    <citation type="submission" date="2018-05" db="EMBL/GenBank/DDBJ databases">
        <authorList>
            <person name="Lanie J.A."/>
            <person name="Ng W.-L."/>
            <person name="Kazmierczak K.M."/>
            <person name="Andrzejewski T.M."/>
            <person name="Davidsen T.M."/>
            <person name="Wayne K.J."/>
            <person name="Tettelin H."/>
            <person name="Glass J.I."/>
            <person name="Rusch D."/>
            <person name="Podicherti R."/>
            <person name="Tsui H.-C.T."/>
            <person name="Winkler M.E."/>
        </authorList>
    </citation>
    <scope>NUCLEOTIDE SEQUENCE</scope>
</reference>
<name>A0A381PLM7_9ZZZZ</name>
<evidence type="ECO:0000256" key="6">
    <source>
        <dbReference type="ARBA" id="ARBA00022755"/>
    </source>
</evidence>
<dbReference type="EMBL" id="UINC01001009">
    <property type="protein sequence ID" value="SUZ67348.1"/>
    <property type="molecule type" value="Genomic_DNA"/>
</dbReference>
<dbReference type="UniPathway" id="UPA00074">
    <property type="reaction ID" value="UER00124"/>
</dbReference>
<keyword evidence="6" id="KW-0658">Purine biosynthesis</keyword>